<sequence length="384" mass="42393">MSSNKSGSPVRLPKPPKLVKLEVPMTPKTTSSKNRMLMLLVTPEQPLDSLPFSPGLKRTNLGTLKSPDYKLNTQGGQSPYMTSSVLKTPRNSGYESDERETPHRKLLRTPQFFSPGRRLFAEDQSPNKQELLEISTQLKSKLSLALDKVNGTEKNGVAPVKLDFSDLSFTTTRELSPKKPFLHPSSTLPPSGSLMRTNMNLQTLQQLPNVPRRHLRSQQILDTNLRQPSAYGNDRISIPSPDEESSAQNALLAAFSRLQSKNRRYSGTERRQSVVLQLRDSPHVKLPPLNVALGNNQGDNVEQEAIYSLMSLSSPQSVKKSHGTPSALHSRLHSRLQSQNDFSPVSSRSSSVAVQLPPISGLVGKVDNDETDVEDDATDEDLSS</sequence>
<dbReference type="Proteomes" id="UP000182259">
    <property type="component" value="Chromosome II"/>
</dbReference>
<proteinExistence type="predicted"/>
<evidence type="ECO:0000256" key="1">
    <source>
        <dbReference type="SAM" id="MobiDB-lite"/>
    </source>
</evidence>
<evidence type="ECO:0000313" key="3">
    <source>
        <dbReference type="Proteomes" id="UP000182259"/>
    </source>
</evidence>
<feature type="compositionally biased region" description="Polar residues" evidence="1">
    <location>
        <begin position="71"/>
        <end position="94"/>
    </location>
</feature>
<dbReference type="AlphaFoldDB" id="A0A1L0D9U0"/>
<dbReference type="EMBL" id="LT635765">
    <property type="protein sequence ID" value="SGZ52744.1"/>
    <property type="molecule type" value="Genomic_DNA"/>
</dbReference>
<name>A0A1L0D9U0_9ASCO</name>
<evidence type="ECO:0000313" key="2">
    <source>
        <dbReference type="EMBL" id="SGZ52744.1"/>
    </source>
</evidence>
<protein>
    <submittedName>
        <fullName evidence="2">CIC11C00000002515</fullName>
    </submittedName>
</protein>
<organism evidence="2 3">
    <name type="scientific">Sungouiella intermedia</name>
    <dbReference type="NCBI Taxonomy" id="45354"/>
    <lineage>
        <taxon>Eukaryota</taxon>
        <taxon>Fungi</taxon>
        <taxon>Dikarya</taxon>
        <taxon>Ascomycota</taxon>
        <taxon>Saccharomycotina</taxon>
        <taxon>Pichiomycetes</taxon>
        <taxon>Metschnikowiaceae</taxon>
        <taxon>Sungouiella</taxon>
    </lineage>
</organism>
<gene>
    <name evidence="2" type="ORF">SAMEA4029009_CIC11G00000002515</name>
</gene>
<feature type="compositionally biased region" description="Acidic residues" evidence="1">
    <location>
        <begin position="369"/>
        <end position="384"/>
    </location>
</feature>
<accession>A0A1L0D9U0</accession>
<feature type="region of interest" description="Disordered" evidence="1">
    <location>
        <begin position="46"/>
        <end position="103"/>
    </location>
</feature>
<feature type="region of interest" description="Disordered" evidence="1">
    <location>
        <begin position="315"/>
        <end position="384"/>
    </location>
</feature>
<feature type="region of interest" description="Disordered" evidence="1">
    <location>
        <begin position="1"/>
        <end position="30"/>
    </location>
</feature>
<feature type="region of interest" description="Disordered" evidence="1">
    <location>
        <begin position="225"/>
        <end position="245"/>
    </location>
</feature>
<feature type="compositionally biased region" description="Low complexity" evidence="1">
    <location>
        <begin position="343"/>
        <end position="354"/>
    </location>
</feature>
<reference evidence="3" key="1">
    <citation type="submission" date="2016-10" db="EMBL/GenBank/DDBJ databases">
        <authorList>
            <person name="Geijer C."/>
            <person name="Jareborg N."/>
            <person name="Dainat J."/>
        </authorList>
    </citation>
    <scope>NUCLEOTIDE SEQUENCE [LARGE SCALE GENOMIC DNA]</scope>
    <source>
        <strain evidence="3">PYCC 4715</strain>
    </source>
</reference>